<sequence length="113" mass="12332">MLPFLIAAAIAAVFIVVMTLPRRSEQTLAVETTPAETPFTIVLRGYDREQVEKEIRAAENALGYQDPAAAAKAAQSIAEFRANGLVVLRGYDREQVDHHLDRLSAELARVVAG</sequence>
<dbReference type="Gene3D" id="6.10.250.660">
    <property type="match status" value="1"/>
</dbReference>
<reference evidence="2" key="1">
    <citation type="journal article" date="2019" name="Int. J. Syst. Evol. Microbiol.">
        <title>The Global Catalogue of Microorganisms (GCM) 10K type strain sequencing project: providing services to taxonomists for standard genome sequencing and annotation.</title>
        <authorList>
            <consortium name="The Broad Institute Genomics Platform"/>
            <consortium name="The Broad Institute Genome Sequencing Center for Infectious Disease"/>
            <person name="Wu L."/>
            <person name="Ma J."/>
        </authorList>
    </citation>
    <scope>NUCLEOTIDE SEQUENCE [LARGE SCALE GENOMIC DNA]</scope>
    <source>
        <strain evidence="2">CGMCC 4.7289</strain>
    </source>
</reference>
<comment type="caution">
    <text evidence="1">The sequence shown here is derived from an EMBL/GenBank/DDBJ whole genome shotgun (WGS) entry which is preliminary data.</text>
</comment>
<evidence type="ECO:0000313" key="1">
    <source>
        <dbReference type="EMBL" id="MFC4133028.1"/>
    </source>
</evidence>
<keyword evidence="2" id="KW-1185">Reference proteome</keyword>
<accession>A0ABV8LRL1</accession>
<dbReference type="Proteomes" id="UP001595816">
    <property type="component" value="Unassembled WGS sequence"/>
</dbReference>
<dbReference type="RefSeq" id="WP_253751945.1">
    <property type="nucleotide sequence ID" value="NZ_JAMZDZ010000001.1"/>
</dbReference>
<proteinExistence type="predicted"/>
<evidence type="ECO:0000313" key="2">
    <source>
        <dbReference type="Proteomes" id="UP001595816"/>
    </source>
</evidence>
<dbReference type="EMBL" id="JBHSAY010000009">
    <property type="protein sequence ID" value="MFC4133028.1"/>
    <property type="molecule type" value="Genomic_DNA"/>
</dbReference>
<protein>
    <submittedName>
        <fullName evidence="1">DivIVA domain-containing protein</fullName>
    </submittedName>
</protein>
<gene>
    <name evidence="1" type="ORF">ACFOZ4_20645</name>
</gene>
<name>A0ABV8LRL1_9ACTN</name>
<organism evidence="1 2">
    <name type="scientific">Hamadaea flava</name>
    <dbReference type="NCBI Taxonomy" id="1742688"/>
    <lineage>
        <taxon>Bacteria</taxon>
        <taxon>Bacillati</taxon>
        <taxon>Actinomycetota</taxon>
        <taxon>Actinomycetes</taxon>
        <taxon>Micromonosporales</taxon>
        <taxon>Micromonosporaceae</taxon>
        <taxon>Hamadaea</taxon>
    </lineage>
</organism>
<dbReference type="InterPro" id="IPR019933">
    <property type="entry name" value="DivIVA_domain"/>
</dbReference>
<dbReference type="NCBIfam" id="TIGR03544">
    <property type="entry name" value="DivI1A_domain"/>
    <property type="match status" value="1"/>
</dbReference>